<sequence>MSEQENTPKHYLSKKYIDEVGSEGYINRRKYPDPTNKEKSNWGTLLHFFLKSYLTLSNKEETNNLQETFCNILKYAPDLEIENLDGEKPFDIFFQNQKSDQESIFTLKSVINKRMIEIESKKAEVWELKKKKILQKIKN</sequence>
<keyword evidence="2" id="KW-1185">Reference proteome</keyword>
<accession>A0ABQ8Z715</accession>
<gene>
    <name evidence="1" type="ORF">M0813_13877</name>
</gene>
<reference evidence="1" key="1">
    <citation type="submission" date="2022-08" db="EMBL/GenBank/DDBJ databases">
        <title>Novel sulfate-reducing endosymbionts in the free-living metamonad Anaeramoeba.</title>
        <authorList>
            <person name="Jerlstrom-Hultqvist J."/>
            <person name="Cepicka I."/>
            <person name="Gallot-Lavallee L."/>
            <person name="Salas-Leiva D."/>
            <person name="Curtis B.A."/>
            <person name="Zahonova K."/>
            <person name="Pipaliya S."/>
            <person name="Dacks J."/>
            <person name="Roger A.J."/>
        </authorList>
    </citation>
    <scope>NUCLEOTIDE SEQUENCE</scope>
    <source>
        <strain evidence="1">Schooner1</strain>
    </source>
</reference>
<protein>
    <submittedName>
        <fullName evidence="1">Uncharacterized protein</fullName>
    </submittedName>
</protein>
<dbReference type="EMBL" id="JAOAOG010000040">
    <property type="protein sequence ID" value="KAJ6252668.1"/>
    <property type="molecule type" value="Genomic_DNA"/>
</dbReference>
<comment type="caution">
    <text evidence="1">The sequence shown here is derived from an EMBL/GenBank/DDBJ whole genome shotgun (WGS) entry which is preliminary data.</text>
</comment>
<evidence type="ECO:0000313" key="2">
    <source>
        <dbReference type="Proteomes" id="UP001150062"/>
    </source>
</evidence>
<proteinExistence type="predicted"/>
<organism evidence="1 2">
    <name type="scientific">Anaeramoeba flamelloides</name>
    <dbReference type="NCBI Taxonomy" id="1746091"/>
    <lineage>
        <taxon>Eukaryota</taxon>
        <taxon>Metamonada</taxon>
        <taxon>Anaeramoebidae</taxon>
        <taxon>Anaeramoeba</taxon>
    </lineage>
</organism>
<name>A0ABQ8Z715_9EUKA</name>
<evidence type="ECO:0000313" key="1">
    <source>
        <dbReference type="EMBL" id="KAJ6252668.1"/>
    </source>
</evidence>
<dbReference type="Proteomes" id="UP001150062">
    <property type="component" value="Unassembled WGS sequence"/>
</dbReference>